<evidence type="ECO:0008006" key="2">
    <source>
        <dbReference type="Google" id="ProtNLM"/>
    </source>
</evidence>
<gene>
    <name evidence="1" type="ORF">BECKDK2373B_GA0170837_10024</name>
</gene>
<organism evidence="1">
    <name type="scientific">Candidatus Kentrum sp. DK</name>
    <dbReference type="NCBI Taxonomy" id="2126562"/>
    <lineage>
        <taxon>Bacteria</taxon>
        <taxon>Pseudomonadati</taxon>
        <taxon>Pseudomonadota</taxon>
        <taxon>Gammaproteobacteria</taxon>
        <taxon>Candidatus Kentrum</taxon>
    </lineage>
</organism>
<name>A0A450RTU3_9GAMM</name>
<dbReference type="EMBL" id="CAADEX010000002">
    <property type="protein sequence ID" value="VFJ42581.1"/>
    <property type="molecule type" value="Genomic_DNA"/>
</dbReference>
<proteinExistence type="predicted"/>
<dbReference type="AlphaFoldDB" id="A0A450RTU3"/>
<accession>A0A450RTU3</accession>
<reference evidence="1" key="1">
    <citation type="submission" date="2019-02" db="EMBL/GenBank/DDBJ databases">
        <authorList>
            <person name="Gruber-Vodicka R. H."/>
            <person name="Seah K. B. B."/>
        </authorList>
    </citation>
    <scope>NUCLEOTIDE SEQUENCE</scope>
    <source>
        <strain evidence="1">BECK_DK47</strain>
    </source>
</reference>
<sequence length="125" mass="14492">MKATEINKDFLEWPGSWSGGKEDLFYSGGLLEIFEAFVAYLDQSGLTKKTIRRHMSNLWLLGGELVRTINLEETYDMSPEDHLREELNGVGGPFCRHLGSEEEWRSYDATCKKLYKFLHKEKMPV</sequence>
<evidence type="ECO:0000313" key="1">
    <source>
        <dbReference type="EMBL" id="VFJ42581.1"/>
    </source>
</evidence>
<protein>
    <recommendedName>
        <fullName evidence="2">Core-binding (CB) domain-containing protein</fullName>
    </recommendedName>
</protein>